<gene>
    <name evidence="2" type="ORF">HLUCCA11_10110</name>
</gene>
<dbReference type="Gene3D" id="3.30.450.30">
    <property type="entry name" value="Dynein light chain 2a, cytoplasmic"/>
    <property type="match status" value="1"/>
</dbReference>
<evidence type="ECO:0000259" key="1">
    <source>
        <dbReference type="SMART" id="SM00960"/>
    </source>
</evidence>
<dbReference type="InterPro" id="IPR004942">
    <property type="entry name" value="Roadblock/LAMTOR2_dom"/>
</dbReference>
<dbReference type="SUPFAM" id="SSF103196">
    <property type="entry name" value="Roadblock/LC7 domain"/>
    <property type="match status" value="1"/>
</dbReference>
<accession>A0A0N8KN55</accession>
<dbReference type="InterPro" id="IPR037587">
    <property type="entry name" value="LAMTOR2-like"/>
</dbReference>
<dbReference type="GO" id="GO:0005085">
    <property type="term" value="F:guanyl-nucleotide exchange factor activity"/>
    <property type="evidence" value="ECO:0007669"/>
    <property type="project" value="InterPro"/>
</dbReference>
<dbReference type="GO" id="GO:0032008">
    <property type="term" value="P:positive regulation of TOR signaling"/>
    <property type="evidence" value="ECO:0007669"/>
    <property type="project" value="InterPro"/>
</dbReference>
<dbReference type="Proteomes" id="UP000050465">
    <property type="component" value="Unassembled WGS sequence"/>
</dbReference>
<proteinExistence type="predicted"/>
<dbReference type="SMART" id="SM00960">
    <property type="entry name" value="Robl_LC7"/>
    <property type="match status" value="1"/>
</dbReference>
<dbReference type="Pfam" id="PF03259">
    <property type="entry name" value="Robl_LC7"/>
    <property type="match status" value="1"/>
</dbReference>
<name>A0A0N8KN55_9CYAN</name>
<protein>
    <submittedName>
        <fullName evidence="2">Putative distant relative of homeotic protein bithoraxoid</fullName>
    </submittedName>
</protein>
<sequence length="124" mass="13221">MAIDTDKLSSIVRAFVTETPHVEGAALVTHEGLPIASTLPSDLKETRAAAMAAAVMTIGDRISGEIQRGQLNHITLLGTEGYSILTRCGSEALFLVLASPAVKQGVLMIEIHRIVQTLAQTLMR</sequence>
<evidence type="ECO:0000313" key="2">
    <source>
        <dbReference type="EMBL" id="KPQ35594.1"/>
    </source>
</evidence>
<feature type="domain" description="Roadblock/LAMTOR2" evidence="1">
    <location>
        <begin position="9"/>
        <end position="98"/>
    </location>
</feature>
<dbReference type="GO" id="GO:0060090">
    <property type="term" value="F:molecular adaptor activity"/>
    <property type="evidence" value="ECO:0007669"/>
    <property type="project" value="InterPro"/>
</dbReference>
<dbReference type="EMBL" id="LJZR01000011">
    <property type="protein sequence ID" value="KPQ35594.1"/>
    <property type="molecule type" value="Genomic_DNA"/>
</dbReference>
<dbReference type="STRING" id="1666911.HLUCCA11_10110"/>
<dbReference type="AlphaFoldDB" id="A0A0N8KN55"/>
<dbReference type="PANTHER" id="PTHR13323">
    <property type="entry name" value="LATE ENDOSOMAL/LYSOSOMAL MP1 INTERACTING PROTEIN"/>
    <property type="match status" value="1"/>
</dbReference>
<evidence type="ECO:0000313" key="3">
    <source>
        <dbReference type="Proteomes" id="UP000050465"/>
    </source>
</evidence>
<comment type="caution">
    <text evidence="2">The sequence shown here is derived from an EMBL/GenBank/DDBJ whole genome shotgun (WGS) entry which is preliminary data.</text>
</comment>
<reference evidence="2 3" key="1">
    <citation type="submission" date="2015-09" db="EMBL/GenBank/DDBJ databases">
        <title>Identification and resolution of microdiversity through metagenomic sequencing of parallel consortia.</title>
        <authorList>
            <person name="Nelson W.C."/>
            <person name="Romine M.F."/>
            <person name="Lindemann S.R."/>
        </authorList>
    </citation>
    <scope>NUCLEOTIDE SEQUENCE [LARGE SCALE GENOMIC DNA]</scope>
    <source>
        <strain evidence="2">Ana</strain>
    </source>
</reference>
<organism evidence="2 3">
    <name type="scientific">Phormidesmis priestleyi Ana</name>
    <dbReference type="NCBI Taxonomy" id="1666911"/>
    <lineage>
        <taxon>Bacteria</taxon>
        <taxon>Bacillati</taxon>
        <taxon>Cyanobacteriota</taxon>
        <taxon>Cyanophyceae</taxon>
        <taxon>Leptolyngbyales</taxon>
        <taxon>Leptolyngbyaceae</taxon>
        <taxon>Phormidesmis</taxon>
    </lineage>
</organism>